<keyword evidence="2" id="KW-1133">Transmembrane helix</keyword>
<feature type="transmembrane region" description="Helical" evidence="2">
    <location>
        <begin position="151"/>
        <end position="169"/>
    </location>
</feature>
<evidence type="ECO:0000313" key="3">
    <source>
        <dbReference type="EMBL" id="PYY30536.1"/>
    </source>
</evidence>
<evidence type="ECO:0000313" key="4">
    <source>
        <dbReference type="Proteomes" id="UP000247459"/>
    </source>
</evidence>
<evidence type="ECO:0000256" key="2">
    <source>
        <dbReference type="SAM" id="Phobius"/>
    </source>
</evidence>
<sequence length="295" mass="33343">MFQPWIEELLSRPGAEAVLFGVIALLLWIYIWSATEVRRSHERQMRRIQDTLYISTTLLGKLTILEHKKYAFSENEQQDLFMAMLACKSASDLSSTLQEQIRDCIKEHDPARLALMHRALERECTALSDELGQDNRTDHWGEAIWTIFRPLAEPAALAATLFLVVDLVFRQRLLDVSVDSWESILPWLRAVSLMIAIMYGYLLWASLRREPSGTVNKILFLLIVLCSLLHLIGPAAAPYALGLQLVLFVSGFGFTGTRPRSDRPYVGHTELEPTNEPPTENEVSAARKAGAYTGE</sequence>
<dbReference type="OrthoDB" id="2564821at2"/>
<accession>A0A2W0CCY0</accession>
<feature type="compositionally biased region" description="Low complexity" evidence="1">
    <location>
        <begin position="272"/>
        <end position="282"/>
    </location>
</feature>
<dbReference type="EMBL" id="PRLG01000008">
    <property type="protein sequence ID" value="PYY30536.1"/>
    <property type="molecule type" value="Genomic_DNA"/>
</dbReference>
<organism evidence="3 4">
    <name type="scientific">Paenibacillus illinoisensis</name>
    <dbReference type="NCBI Taxonomy" id="59845"/>
    <lineage>
        <taxon>Bacteria</taxon>
        <taxon>Bacillati</taxon>
        <taxon>Bacillota</taxon>
        <taxon>Bacilli</taxon>
        <taxon>Bacillales</taxon>
        <taxon>Paenibacillaceae</taxon>
        <taxon>Paenibacillus</taxon>
    </lineage>
</organism>
<gene>
    <name evidence="3" type="ORF">PIL02S_01101</name>
</gene>
<dbReference type="Proteomes" id="UP000247459">
    <property type="component" value="Unassembled WGS sequence"/>
</dbReference>
<dbReference type="AlphaFoldDB" id="A0A2W0CCY0"/>
<protein>
    <submittedName>
        <fullName evidence="3">Uncharacterized protein</fullName>
    </submittedName>
</protein>
<feature type="transmembrane region" description="Helical" evidence="2">
    <location>
        <begin position="17"/>
        <end position="37"/>
    </location>
</feature>
<name>A0A2W0CCY0_9BACL</name>
<proteinExistence type="predicted"/>
<keyword evidence="2" id="KW-0812">Transmembrane</keyword>
<feature type="compositionally biased region" description="Basic and acidic residues" evidence="1">
    <location>
        <begin position="261"/>
        <end position="271"/>
    </location>
</feature>
<evidence type="ECO:0000256" key="1">
    <source>
        <dbReference type="SAM" id="MobiDB-lite"/>
    </source>
</evidence>
<feature type="transmembrane region" description="Helical" evidence="2">
    <location>
        <begin position="184"/>
        <end position="203"/>
    </location>
</feature>
<comment type="caution">
    <text evidence="3">The sequence shown here is derived from an EMBL/GenBank/DDBJ whole genome shotgun (WGS) entry which is preliminary data.</text>
</comment>
<reference evidence="3 4" key="1">
    <citation type="submission" date="2018-01" db="EMBL/GenBank/DDBJ databases">
        <title>Genome sequence of the PGP bacterium Paenibacillus illinoisensis E3.</title>
        <authorList>
            <person name="Rolli E."/>
            <person name="Marasco R."/>
            <person name="Bessem C."/>
            <person name="Michoud G."/>
            <person name="Gaiarsa S."/>
            <person name="Borin S."/>
            <person name="Daffonchio D."/>
        </authorList>
    </citation>
    <scope>NUCLEOTIDE SEQUENCE [LARGE SCALE GENOMIC DNA]</scope>
    <source>
        <strain evidence="3 4">E3</strain>
    </source>
</reference>
<keyword evidence="2" id="KW-0472">Membrane</keyword>
<feature type="transmembrane region" description="Helical" evidence="2">
    <location>
        <begin position="215"/>
        <end position="233"/>
    </location>
</feature>
<feature type="region of interest" description="Disordered" evidence="1">
    <location>
        <begin position="261"/>
        <end position="295"/>
    </location>
</feature>
<dbReference type="RefSeq" id="WP_110756817.1">
    <property type="nucleotide sequence ID" value="NZ_PRLG01000008.1"/>
</dbReference>